<dbReference type="AlphaFoldDB" id="A0AAV7VYT9"/>
<evidence type="ECO:0000313" key="3">
    <source>
        <dbReference type="Proteomes" id="UP001066276"/>
    </source>
</evidence>
<gene>
    <name evidence="2" type="ORF">NDU88_002138</name>
</gene>
<protein>
    <submittedName>
        <fullName evidence="2">Uncharacterized protein</fullName>
    </submittedName>
</protein>
<keyword evidence="3" id="KW-1185">Reference proteome</keyword>
<dbReference type="EMBL" id="JANPWB010000002">
    <property type="protein sequence ID" value="KAJ1206737.1"/>
    <property type="molecule type" value="Genomic_DNA"/>
</dbReference>
<proteinExistence type="predicted"/>
<reference evidence="2" key="1">
    <citation type="journal article" date="2022" name="bioRxiv">
        <title>Sequencing and chromosome-scale assembly of the giantPleurodeles waltlgenome.</title>
        <authorList>
            <person name="Brown T."/>
            <person name="Elewa A."/>
            <person name="Iarovenko S."/>
            <person name="Subramanian E."/>
            <person name="Araus A.J."/>
            <person name="Petzold A."/>
            <person name="Susuki M."/>
            <person name="Suzuki K.-i.T."/>
            <person name="Hayashi T."/>
            <person name="Toyoda A."/>
            <person name="Oliveira C."/>
            <person name="Osipova E."/>
            <person name="Leigh N.D."/>
            <person name="Simon A."/>
            <person name="Yun M.H."/>
        </authorList>
    </citation>
    <scope>NUCLEOTIDE SEQUENCE</scope>
    <source>
        <strain evidence="2">20211129_DDA</strain>
        <tissue evidence="2">Liver</tissue>
    </source>
</reference>
<feature type="region of interest" description="Disordered" evidence="1">
    <location>
        <begin position="1"/>
        <end position="20"/>
    </location>
</feature>
<evidence type="ECO:0000256" key="1">
    <source>
        <dbReference type="SAM" id="MobiDB-lite"/>
    </source>
</evidence>
<sequence>MEGWRRSTEEKRTEAEVERRDETVLIVKRRSRLRSSRAPRQETDSLRVRTLINLPWEEEKYKACLRSGLQSSRAPRQETGSLQVKTPIDLPWEEEIYKTCCRLCCRP</sequence>
<evidence type="ECO:0000313" key="2">
    <source>
        <dbReference type="EMBL" id="KAJ1206737.1"/>
    </source>
</evidence>
<comment type="caution">
    <text evidence="2">The sequence shown here is derived from an EMBL/GenBank/DDBJ whole genome shotgun (WGS) entry which is preliminary data.</text>
</comment>
<name>A0AAV7VYT9_PLEWA</name>
<dbReference type="Proteomes" id="UP001066276">
    <property type="component" value="Chromosome 1_2"/>
</dbReference>
<organism evidence="2 3">
    <name type="scientific">Pleurodeles waltl</name>
    <name type="common">Iberian ribbed newt</name>
    <dbReference type="NCBI Taxonomy" id="8319"/>
    <lineage>
        <taxon>Eukaryota</taxon>
        <taxon>Metazoa</taxon>
        <taxon>Chordata</taxon>
        <taxon>Craniata</taxon>
        <taxon>Vertebrata</taxon>
        <taxon>Euteleostomi</taxon>
        <taxon>Amphibia</taxon>
        <taxon>Batrachia</taxon>
        <taxon>Caudata</taxon>
        <taxon>Salamandroidea</taxon>
        <taxon>Salamandridae</taxon>
        <taxon>Pleurodelinae</taxon>
        <taxon>Pleurodeles</taxon>
    </lineage>
</organism>
<accession>A0AAV7VYT9</accession>